<organism evidence="2 3">
    <name type="scientific">Pyrococcus abyssi (strain GE5 / Orsay)</name>
    <dbReference type="NCBI Taxonomy" id="272844"/>
    <lineage>
        <taxon>Archaea</taxon>
        <taxon>Methanobacteriati</taxon>
        <taxon>Methanobacteriota</taxon>
        <taxon>Thermococci</taxon>
        <taxon>Thermococcales</taxon>
        <taxon>Thermococcaceae</taxon>
        <taxon>Pyrococcus</taxon>
    </lineage>
</organism>
<feature type="transmembrane region" description="Helical" evidence="1">
    <location>
        <begin position="20"/>
        <end position="38"/>
    </location>
</feature>
<feature type="transmembrane region" description="Helical" evidence="1">
    <location>
        <begin position="245"/>
        <end position="266"/>
    </location>
</feature>
<evidence type="ECO:0000313" key="3">
    <source>
        <dbReference type="Proteomes" id="UP000000810"/>
    </source>
</evidence>
<reference evidence="2 3" key="1">
    <citation type="journal article" date="2003" name="Mol. Microbiol.">
        <title>An integrated analysis of the genome of the hyperthermophilic archaeon Pyrococcus abyssi.</title>
        <authorList>
            <person name="Cohen G."/>
            <person name="Barbe V."/>
            <person name="Flament D."/>
            <person name="Galperin M."/>
            <person name="Heilig R."/>
            <person name="Ripp R."/>
            <person name="Lecompte O."/>
            <person name="Prieur D."/>
            <person name="Poch O."/>
            <person name="Quellerou J."/>
            <person name="Thierry J.C."/>
            <person name="Van der Oost J."/>
            <person name="Weissenbach J."/>
            <person name="Zivanovic Y."/>
            <person name="Forterre P."/>
        </authorList>
    </citation>
    <scope>NUCLEOTIDE SEQUENCE [LARGE SCALE GENOMIC DNA]</scope>
    <source>
        <strain evidence="3">GE5 / Orsay</strain>
    </source>
</reference>
<dbReference type="PATRIC" id="fig|272844.11.peg.1125"/>
<dbReference type="Proteomes" id="UP000000810">
    <property type="component" value="Chromosome"/>
</dbReference>
<keyword evidence="1" id="KW-0472">Membrane</keyword>
<dbReference type="KEGG" id="pab:PAB0711"/>
<dbReference type="OrthoDB" id="103641at2157"/>
<gene>
    <name evidence="2" type="ORF">PAB0711</name>
</gene>
<dbReference type="PIR" id="G75084">
    <property type="entry name" value="G75084"/>
</dbReference>
<keyword evidence="1" id="KW-0812">Transmembrane</keyword>
<feature type="transmembrane region" description="Helical" evidence="1">
    <location>
        <begin position="203"/>
        <end position="233"/>
    </location>
</feature>
<dbReference type="HOGENOM" id="CLU_082327_0_0_2"/>
<proteinExistence type="predicted"/>
<dbReference type="STRING" id="272844.PAB0711"/>
<dbReference type="RefSeq" id="WP_010868187.1">
    <property type="nucleotide sequence ID" value="NC_000868.1"/>
</dbReference>
<name>Q9UZS6_PYRAB</name>
<accession>Q9UZS6</accession>
<dbReference type="eggNOG" id="arCOG05815">
    <property type="taxonomic scope" value="Archaea"/>
</dbReference>
<evidence type="ECO:0000313" key="2">
    <source>
        <dbReference type="EMBL" id="CAB49980.1"/>
    </source>
</evidence>
<feature type="transmembrane region" description="Helical" evidence="1">
    <location>
        <begin position="153"/>
        <end position="183"/>
    </location>
</feature>
<protein>
    <submittedName>
        <fullName evidence="2">Uncharacterized protein</fullName>
    </submittedName>
</protein>
<keyword evidence="3" id="KW-1185">Reference proteome</keyword>
<evidence type="ECO:0000256" key="1">
    <source>
        <dbReference type="SAM" id="Phobius"/>
    </source>
</evidence>
<feature type="transmembrane region" description="Helical" evidence="1">
    <location>
        <begin position="72"/>
        <end position="92"/>
    </location>
</feature>
<dbReference type="EMBL" id="AJ248286">
    <property type="protein sequence ID" value="CAB49980.1"/>
    <property type="molecule type" value="Genomic_DNA"/>
</dbReference>
<keyword evidence="1" id="KW-1133">Transmembrane helix</keyword>
<sequence length="292" mass="31578">MVAIKSFGSAINKVIENPKVIIFPLIVVLIFSVPLAFLEKESNIKPLNFEEAGVIIEKHGAISDMKLPNLKLLLLVGLLQLLLLSAVQYSIIHYVKTGSTMGEAFLKGLENVIQMFLLNVISTLIVLVAFLIAIFPPMIIVGIGGILESTGAVIFGILLVILSGLIIGSFAIGMTSVIVPAYFESNSLSKALGSMGLTFKRKLSTLGFGLLLLFSVFVFLLAIGIVTAIPLLLSRSLAAVIVARILEAPFLALLHAFTTIASLMFYENLKEEVNLLNLQQSVITDVRADRRL</sequence>
<feature type="transmembrane region" description="Helical" evidence="1">
    <location>
        <begin position="112"/>
        <end position="141"/>
    </location>
</feature>
<dbReference type="AlphaFoldDB" id="Q9UZS6"/>